<dbReference type="InterPro" id="IPR011707">
    <property type="entry name" value="Cu-oxidase-like_N"/>
</dbReference>
<dbReference type="KEGG" id="trr:M419DRAFT_76293"/>
<name>A0A024SC80_HYPJR</name>
<gene>
    <name evidence="3" type="ORF">M419DRAFT_76293</name>
</gene>
<reference evidence="4" key="1">
    <citation type="journal article" date="2013" name="Ind. Biotechnol.">
        <title>Comparative genomics analysis of Trichoderma reesei strains.</title>
        <authorList>
            <person name="Koike H."/>
            <person name="Aerts A."/>
            <person name="LaButti K."/>
            <person name="Grigoriev I.V."/>
            <person name="Baker S.E."/>
        </authorList>
    </citation>
    <scope>NUCLEOTIDE SEQUENCE [LARGE SCALE GENOMIC DNA]</scope>
    <source>
        <strain evidence="4">ATCC 56765 / BCRC 32924 / NRRL 11460 / Rut C-30</strain>
    </source>
</reference>
<dbReference type="Pfam" id="PF07732">
    <property type="entry name" value="Cu-oxidase_3"/>
    <property type="match status" value="1"/>
</dbReference>
<dbReference type="GO" id="GO:0005507">
    <property type="term" value="F:copper ion binding"/>
    <property type="evidence" value="ECO:0007669"/>
    <property type="project" value="InterPro"/>
</dbReference>
<sequence>HFHGLFRNGSSLMDGAVGIIQCPIAPNSTFTGASFHFPGAAGNANLKPPPHRRTPSWLCGMDDDGLDARQGSALCIYIRSPGAVARGMDVAS</sequence>
<evidence type="ECO:0000313" key="4">
    <source>
        <dbReference type="Proteomes" id="UP000024376"/>
    </source>
</evidence>
<evidence type="ECO:0000313" key="3">
    <source>
        <dbReference type="EMBL" id="ETS02940.1"/>
    </source>
</evidence>
<dbReference type="HOGENOM" id="CLU_2419193_0_0_1"/>
<dbReference type="Proteomes" id="UP000024376">
    <property type="component" value="Unassembled WGS sequence"/>
</dbReference>
<dbReference type="Gene3D" id="2.60.40.420">
    <property type="entry name" value="Cupredoxins - blue copper proteins"/>
    <property type="match status" value="1"/>
</dbReference>
<feature type="non-terminal residue" evidence="3">
    <location>
        <position position="1"/>
    </location>
</feature>
<comment type="similarity">
    <text evidence="1">Belongs to the multicopper oxidase family.</text>
</comment>
<organism evidence="3 4">
    <name type="scientific">Hypocrea jecorina (strain ATCC 56765 / BCRC 32924 / NRRL 11460 / Rut C-30)</name>
    <name type="common">Trichoderma reesei</name>
    <dbReference type="NCBI Taxonomy" id="1344414"/>
    <lineage>
        <taxon>Eukaryota</taxon>
        <taxon>Fungi</taxon>
        <taxon>Dikarya</taxon>
        <taxon>Ascomycota</taxon>
        <taxon>Pezizomycotina</taxon>
        <taxon>Sordariomycetes</taxon>
        <taxon>Hypocreomycetidae</taxon>
        <taxon>Hypocreales</taxon>
        <taxon>Hypocreaceae</taxon>
        <taxon>Trichoderma</taxon>
    </lineage>
</organism>
<evidence type="ECO:0000259" key="2">
    <source>
        <dbReference type="Pfam" id="PF07732"/>
    </source>
</evidence>
<proteinExistence type="inferred from homology"/>
<dbReference type="AlphaFoldDB" id="A0A024SC80"/>
<dbReference type="EMBL" id="KI911144">
    <property type="protein sequence ID" value="ETS02940.1"/>
    <property type="molecule type" value="Genomic_DNA"/>
</dbReference>
<dbReference type="InterPro" id="IPR008972">
    <property type="entry name" value="Cupredoxin"/>
</dbReference>
<protein>
    <recommendedName>
        <fullName evidence="2">Plastocyanin-like domain-containing protein</fullName>
    </recommendedName>
</protein>
<feature type="domain" description="Plastocyanin-like" evidence="2">
    <location>
        <begin position="1"/>
        <end position="31"/>
    </location>
</feature>
<accession>A0A024SC80</accession>
<evidence type="ECO:0000256" key="1">
    <source>
        <dbReference type="ARBA" id="ARBA00010609"/>
    </source>
</evidence>